<dbReference type="GeneID" id="98141859"/>
<proteinExistence type="predicted"/>
<name>A0ABR4LE67_9EURO</name>
<gene>
    <name evidence="1" type="ORF">BJX67DRAFT_289961</name>
</gene>
<evidence type="ECO:0000313" key="1">
    <source>
        <dbReference type="EMBL" id="KAL2862831.1"/>
    </source>
</evidence>
<dbReference type="EMBL" id="JBFXLQ010000061">
    <property type="protein sequence ID" value="KAL2862831.1"/>
    <property type="molecule type" value="Genomic_DNA"/>
</dbReference>
<protein>
    <submittedName>
        <fullName evidence="1">Uncharacterized protein</fullName>
    </submittedName>
</protein>
<evidence type="ECO:0000313" key="2">
    <source>
        <dbReference type="Proteomes" id="UP001610432"/>
    </source>
</evidence>
<sequence>MRRLESELLILSGVGKSQREQQRLRPTSIWGRILVFSRSPPISIPMEASSAWDPYQERNWGAQEQLRLVKRAWRGLCRPLPPPILRARVPSIHEQRRTRKRPHWMEFIGRTRFSIPHPSSGEGAKLKMGRSCAAQARVLWLGIPRHCCSMFCGRHTVASPEDAPWSGEGKLTPQRLASSGQPMMAPAKRSIISCFLQQSAALNVSGCICRIKVRPSKPCRSPVLTSETTWRMCRGPNAEEEGSGNLSTLTIQGG</sequence>
<dbReference type="RefSeq" id="XP_070881810.1">
    <property type="nucleotide sequence ID" value="XM_071026787.1"/>
</dbReference>
<dbReference type="Proteomes" id="UP001610432">
    <property type="component" value="Unassembled WGS sequence"/>
</dbReference>
<accession>A0ABR4LE67</accession>
<reference evidence="1 2" key="1">
    <citation type="submission" date="2024-07" db="EMBL/GenBank/DDBJ databases">
        <title>Section-level genome sequencing and comparative genomics of Aspergillus sections Usti and Cavernicolus.</title>
        <authorList>
            <consortium name="Lawrence Berkeley National Laboratory"/>
            <person name="Nybo J.L."/>
            <person name="Vesth T.C."/>
            <person name="Theobald S."/>
            <person name="Frisvad J.C."/>
            <person name="Larsen T.O."/>
            <person name="Kjaerboelling I."/>
            <person name="Rothschild-Mancinelli K."/>
            <person name="Lyhne E.K."/>
            <person name="Kogle M.E."/>
            <person name="Barry K."/>
            <person name="Clum A."/>
            <person name="Na H."/>
            <person name="Ledsgaard L."/>
            <person name="Lin J."/>
            <person name="Lipzen A."/>
            <person name="Kuo A."/>
            <person name="Riley R."/>
            <person name="Mondo S."/>
            <person name="Labutti K."/>
            <person name="Haridas S."/>
            <person name="Pangalinan J."/>
            <person name="Salamov A.A."/>
            <person name="Simmons B.A."/>
            <person name="Magnuson J.K."/>
            <person name="Chen J."/>
            <person name="Drula E."/>
            <person name="Henrissat B."/>
            <person name="Wiebenga A."/>
            <person name="Lubbers R.J."/>
            <person name="Gomes A.C."/>
            <person name="Macurrencykelacurrency M.R."/>
            <person name="Stajich J."/>
            <person name="Grigoriev I.V."/>
            <person name="Mortensen U.H."/>
            <person name="De Vries R.P."/>
            <person name="Baker S.E."/>
            <person name="Andersen M.R."/>
        </authorList>
    </citation>
    <scope>NUCLEOTIDE SEQUENCE [LARGE SCALE GENOMIC DNA]</scope>
    <source>
        <strain evidence="1 2">CBS 449.75</strain>
    </source>
</reference>
<keyword evidence="2" id="KW-1185">Reference proteome</keyword>
<organism evidence="1 2">
    <name type="scientific">Aspergillus lucknowensis</name>
    <dbReference type="NCBI Taxonomy" id="176173"/>
    <lineage>
        <taxon>Eukaryota</taxon>
        <taxon>Fungi</taxon>
        <taxon>Dikarya</taxon>
        <taxon>Ascomycota</taxon>
        <taxon>Pezizomycotina</taxon>
        <taxon>Eurotiomycetes</taxon>
        <taxon>Eurotiomycetidae</taxon>
        <taxon>Eurotiales</taxon>
        <taxon>Aspergillaceae</taxon>
        <taxon>Aspergillus</taxon>
        <taxon>Aspergillus subgen. Nidulantes</taxon>
    </lineage>
</organism>
<comment type="caution">
    <text evidence="1">The sequence shown here is derived from an EMBL/GenBank/DDBJ whole genome shotgun (WGS) entry which is preliminary data.</text>
</comment>